<sequence>QSILVTEAKQHSGSLITANLALQNNRNVLAVPGPINSPLSVGTNELIAAGAKPFLQADDIVEEFYQI</sequence>
<evidence type="ECO:0000256" key="1">
    <source>
        <dbReference type="ARBA" id="ARBA00006525"/>
    </source>
</evidence>
<comment type="caution">
    <text evidence="3">The sequence shown here is derived from an EMBL/GenBank/DDBJ whole genome shotgun (WGS) entry which is preliminary data.</text>
</comment>
<dbReference type="InterPro" id="IPR057666">
    <property type="entry name" value="DrpA_SLOG"/>
</dbReference>
<dbReference type="AlphaFoldDB" id="A0A844EPI9"/>
<dbReference type="EMBL" id="WKKY01001125">
    <property type="protein sequence ID" value="MSE22454.1"/>
    <property type="molecule type" value="Genomic_DNA"/>
</dbReference>
<accession>A0A844EPI9</accession>
<gene>
    <name evidence="3" type="ORF">GKC44_14710</name>
</gene>
<evidence type="ECO:0000313" key="3">
    <source>
        <dbReference type="EMBL" id="MSE22454.1"/>
    </source>
</evidence>
<reference evidence="3 4" key="1">
    <citation type="submission" date="2019-11" db="EMBL/GenBank/DDBJ databases">
        <title>Draft Genome Sequence of Plant Growth-Promoting Rhizosphere-Associated Bacteria.</title>
        <authorList>
            <person name="Vasilyev I.Y."/>
            <person name="Radchenko V."/>
            <person name="Ilnitskaya E.V."/>
        </authorList>
    </citation>
    <scope>NUCLEOTIDE SEQUENCE [LARGE SCALE GENOMIC DNA]</scope>
    <source>
        <strain evidence="3 4">VRA_07sq_f</strain>
    </source>
</reference>
<name>A0A844EPI9_9LACO</name>
<dbReference type="Gene3D" id="3.40.50.450">
    <property type="match status" value="1"/>
</dbReference>
<feature type="domain" description="Smf/DprA SLOG" evidence="2">
    <location>
        <begin position="2"/>
        <end position="64"/>
    </location>
</feature>
<protein>
    <submittedName>
        <fullName evidence="3">DNA-protecting protein DprA</fullName>
    </submittedName>
</protein>
<dbReference type="InterPro" id="IPR003488">
    <property type="entry name" value="DprA"/>
</dbReference>
<proteinExistence type="inferred from homology"/>
<dbReference type="PANTHER" id="PTHR43022">
    <property type="entry name" value="PROTEIN SMF"/>
    <property type="match status" value="1"/>
</dbReference>
<dbReference type="Pfam" id="PF02481">
    <property type="entry name" value="DNA_processg_A"/>
    <property type="match status" value="1"/>
</dbReference>
<evidence type="ECO:0000313" key="4">
    <source>
        <dbReference type="Proteomes" id="UP000491237"/>
    </source>
</evidence>
<organism evidence="3 4">
    <name type="scientific">Lentilactobacillus parabuchneri</name>
    <dbReference type="NCBI Taxonomy" id="152331"/>
    <lineage>
        <taxon>Bacteria</taxon>
        <taxon>Bacillati</taxon>
        <taxon>Bacillota</taxon>
        <taxon>Bacilli</taxon>
        <taxon>Lactobacillales</taxon>
        <taxon>Lactobacillaceae</taxon>
        <taxon>Lentilactobacillus</taxon>
    </lineage>
</organism>
<dbReference type="GO" id="GO:0009294">
    <property type="term" value="P:DNA-mediated transformation"/>
    <property type="evidence" value="ECO:0007669"/>
    <property type="project" value="InterPro"/>
</dbReference>
<dbReference type="Proteomes" id="UP000491237">
    <property type="component" value="Unassembled WGS sequence"/>
</dbReference>
<evidence type="ECO:0000259" key="2">
    <source>
        <dbReference type="Pfam" id="PF02481"/>
    </source>
</evidence>
<feature type="non-terminal residue" evidence="3">
    <location>
        <position position="1"/>
    </location>
</feature>
<comment type="similarity">
    <text evidence="1">Belongs to the DprA/Smf family.</text>
</comment>
<dbReference type="PANTHER" id="PTHR43022:SF1">
    <property type="entry name" value="PROTEIN SMF"/>
    <property type="match status" value="1"/>
</dbReference>